<dbReference type="OrthoDB" id="1935281at2759"/>
<evidence type="ECO:0000256" key="3">
    <source>
        <dbReference type="ARBA" id="ARBA00023163"/>
    </source>
</evidence>
<feature type="region of interest" description="Disordered" evidence="5">
    <location>
        <begin position="133"/>
        <end position="156"/>
    </location>
</feature>
<dbReference type="GO" id="GO:0000981">
    <property type="term" value="F:DNA-binding transcription factor activity, RNA polymerase II-specific"/>
    <property type="evidence" value="ECO:0007669"/>
    <property type="project" value="TreeGrafter"/>
</dbReference>
<keyword evidence="2" id="KW-0805">Transcription regulation</keyword>
<evidence type="ECO:0000256" key="2">
    <source>
        <dbReference type="ARBA" id="ARBA00023015"/>
    </source>
</evidence>
<dbReference type="GO" id="GO:0046983">
    <property type="term" value="F:protein dimerization activity"/>
    <property type="evidence" value="ECO:0007669"/>
    <property type="project" value="InterPro"/>
</dbReference>
<gene>
    <name evidence="7" type="ORF">Cgig2_025538</name>
</gene>
<feature type="compositionally biased region" description="Low complexity" evidence="5">
    <location>
        <begin position="55"/>
        <end position="69"/>
    </location>
</feature>
<dbReference type="AlphaFoldDB" id="A0A9Q1KAR9"/>
<organism evidence="7 8">
    <name type="scientific">Carnegiea gigantea</name>
    <dbReference type="NCBI Taxonomy" id="171969"/>
    <lineage>
        <taxon>Eukaryota</taxon>
        <taxon>Viridiplantae</taxon>
        <taxon>Streptophyta</taxon>
        <taxon>Embryophyta</taxon>
        <taxon>Tracheophyta</taxon>
        <taxon>Spermatophyta</taxon>
        <taxon>Magnoliopsida</taxon>
        <taxon>eudicotyledons</taxon>
        <taxon>Gunneridae</taxon>
        <taxon>Pentapetalae</taxon>
        <taxon>Caryophyllales</taxon>
        <taxon>Cactineae</taxon>
        <taxon>Cactaceae</taxon>
        <taxon>Cactoideae</taxon>
        <taxon>Echinocereeae</taxon>
        <taxon>Carnegiea</taxon>
    </lineage>
</organism>
<dbReference type="Pfam" id="PF00010">
    <property type="entry name" value="HLH"/>
    <property type="match status" value="1"/>
</dbReference>
<name>A0A9Q1KAR9_9CARY</name>
<dbReference type="SMART" id="SM00353">
    <property type="entry name" value="HLH"/>
    <property type="match status" value="1"/>
</dbReference>
<dbReference type="PROSITE" id="PS50888">
    <property type="entry name" value="BHLH"/>
    <property type="match status" value="1"/>
</dbReference>
<proteinExistence type="predicted"/>
<dbReference type="InterPro" id="IPR011598">
    <property type="entry name" value="bHLH_dom"/>
</dbReference>
<feature type="compositionally biased region" description="Basic and acidic residues" evidence="5">
    <location>
        <begin position="70"/>
        <end position="87"/>
    </location>
</feature>
<evidence type="ECO:0000256" key="5">
    <source>
        <dbReference type="SAM" id="MobiDB-lite"/>
    </source>
</evidence>
<dbReference type="PANTHER" id="PTHR13935">
    <property type="entry name" value="ACHAETE-SCUTE TRANSCRIPTION FACTOR-RELATED"/>
    <property type="match status" value="1"/>
</dbReference>
<dbReference type="GO" id="GO:0090575">
    <property type="term" value="C:RNA polymerase II transcription regulator complex"/>
    <property type="evidence" value="ECO:0007669"/>
    <property type="project" value="TreeGrafter"/>
</dbReference>
<evidence type="ECO:0000313" key="8">
    <source>
        <dbReference type="Proteomes" id="UP001153076"/>
    </source>
</evidence>
<sequence length="246" mass="27554">MFPFRRGEVSFQASGEGDQETNNFEDLNMVQQSNAVGVGSFNTSNNRGRGRGRGPRSSSLATTSTSNNNPEEKLATHRDVERERRQKMSDLYSSLRSILPTEYTQGKRSISDHVEEAVHYIKDLEKNVKELGAKRDQLKNSNESTTASGSSSGSLPGNVTIREFDAGLQVEITVGYDDDVFPMSAAIQVILEEGLDVVSCTSSRIGDRYFHHNLICEVMYSFSPFELISHVYMEYYLALFLFLGRH</sequence>
<reference evidence="7" key="1">
    <citation type="submission" date="2022-04" db="EMBL/GenBank/DDBJ databases">
        <title>Carnegiea gigantea Genome sequencing and assembly v2.</title>
        <authorList>
            <person name="Copetti D."/>
            <person name="Sanderson M.J."/>
            <person name="Burquez A."/>
            <person name="Wojciechowski M.F."/>
        </authorList>
    </citation>
    <scope>NUCLEOTIDE SEQUENCE</scope>
    <source>
        <strain evidence="7">SGP5-SGP5p</strain>
        <tissue evidence="7">Aerial part</tissue>
    </source>
</reference>
<evidence type="ECO:0000259" key="6">
    <source>
        <dbReference type="PROSITE" id="PS50888"/>
    </source>
</evidence>
<dbReference type="SUPFAM" id="SSF47459">
    <property type="entry name" value="HLH, helix-loop-helix DNA-binding domain"/>
    <property type="match status" value="1"/>
</dbReference>
<feature type="region of interest" description="Disordered" evidence="5">
    <location>
        <begin position="37"/>
        <end position="87"/>
    </location>
</feature>
<protein>
    <recommendedName>
        <fullName evidence="6">BHLH domain-containing protein</fullName>
    </recommendedName>
</protein>
<dbReference type="Proteomes" id="UP001153076">
    <property type="component" value="Unassembled WGS sequence"/>
</dbReference>
<dbReference type="InterPro" id="IPR015660">
    <property type="entry name" value="MASH1/Ascl1a-like"/>
</dbReference>
<dbReference type="EMBL" id="JAKOGI010000200">
    <property type="protein sequence ID" value="KAJ8440059.1"/>
    <property type="molecule type" value="Genomic_DNA"/>
</dbReference>
<keyword evidence="4" id="KW-0539">Nucleus</keyword>
<dbReference type="GO" id="GO:0000977">
    <property type="term" value="F:RNA polymerase II transcription regulatory region sequence-specific DNA binding"/>
    <property type="evidence" value="ECO:0007669"/>
    <property type="project" value="TreeGrafter"/>
</dbReference>
<comment type="subcellular location">
    <subcellularLocation>
        <location evidence="1">Nucleus</location>
    </subcellularLocation>
</comment>
<accession>A0A9Q1KAR9</accession>
<dbReference type="CDD" id="cd18914">
    <property type="entry name" value="bHLH_AtORG2_like"/>
    <property type="match status" value="1"/>
</dbReference>
<comment type="caution">
    <text evidence="7">The sequence shown here is derived from an EMBL/GenBank/DDBJ whole genome shotgun (WGS) entry which is preliminary data.</text>
</comment>
<evidence type="ECO:0000256" key="1">
    <source>
        <dbReference type="ARBA" id="ARBA00004123"/>
    </source>
</evidence>
<keyword evidence="8" id="KW-1185">Reference proteome</keyword>
<keyword evidence="3" id="KW-0804">Transcription</keyword>
<evidence type="ECO:0000256" key="4">
    <source>
        <dbReference type="ARBA" id="ARBA00023242"/>
    </source>
</evidence>
<dbReference type="Gene3D" id="4.10.280.10">
    <property type="entry name" value="Helix-loop-helix DNA-binding domain"/>
    <property type="match status" value="1"/>
</dbReference>
<feature type="domain" description="BHLH" evidence="6">
    <location>
        <begin position="72"/>
        <end position="124"/>
    </location>
</feature>
<evidence type="ECO:0000313" key="7">
    <source>
        <dbReference type="EMBL" id="KAJ8440059.1"/>
    </source>
</evidence>
<dbReference type="InterPro" id="IPR036638">
    <property type="entry name" value="HLH_DNA-bd_sf"/>
</dbReference>
<feature type="region of interest" description="Disordered" evidence="5">
    <location>
        <begin position="1"/>
        <end position="21"/>
    </location>
</feature>
<feature type="compositionally biased region" description="Low complexity" evidence="5">
    <location>
        <begin position="140"/>
        <end position="154"/>
    </location>
</feature>
<dbReference type="PANTHER" id="PTHR13935:SF155">
    <property type="entry name" value="TRANSCRIPTION FACTOR BHLH120-LIKE"/>
    <property type="match status" value="1"/>
</dbReference>